<protein>
    <submittedName>
        <fullName evidence="1">Uncharacterized protein</fullName>
    </submittedName>
</protein>
<proteinExistence type="predicted"/>
<dbReference type="Proteomes" id="UP000076858">
    <property type="component" value="Unassembled WGS sequence"/>
</dbReference>
<reference evidence="1 2" key="1">
    <citation type="submission" date="2016-03" db="EMBL/GenBank/DDBJ databases">
        <title>EvidentialGene: Evidence-directed Construction of Genes on Genomes.</title>
        <authorList>
            <person name="Gilbert D.G."/>
            <person name="Choi J.-H."/>
            <person name="Mockaitis K."/>
            <person name="Colbourne J."/>
            <person name="Pfrender M."/>
        </authorList>
    </citation>
    <scope>NUCLEOTIDE SEQUENCE [LARGE SCALE GENOMIC DNA]</scope>
    <source>
        <strain evidence="1 2">Xinb3</strain>
        <tissue evidence="1">Complete organism</tissue>
    </source>
</reference>
<evidence type="ECO:0000313" key="2">
    <source>
        <dbReference type="Proteomes" id="UP000076858"/>
    </source>
</evidence>
<keyword evidence="2" id="KW-1185">Reference proteome</keyword>
<evidence type="ECO:0000313" key="1">
    <source>
        <dbReference type="EMBL" id="KZS12231.1"/>
    </source>
</evidence>
<dbReference type="EMBL" id="LRGB01001361">
    <property type="protein sequence ID" value="KZS12231.1"/>
    <property type="molecule type" value="Genomic_DNA"/>
</dbReference>
<comment type="caution">
    <text evidence="1">The sequence shown here is derived from an EMBL/GenBank/DDBJ whole genome shotgun (WGS) entry which is preliminary data.</text>
</comment>
<gene>
    <name evidence="1" type="ORF">APZ42_022317</name>
</gene>
<dbReference type="AlphaFoldDB" id="A0A164VE61"/>
<sequence>MEFLWACQLSSQLFHFAWLRTEDGCLNVLWQKFMSKKHRITFIKVLKEEHGLALLTRFHSVSLIHPFCTKGLRDVPEVLWWPQNHSVIKECYCCSVS</sequence>
<organism evidence="1 2">
    <name type="scientific">Daphnia magna</name>
    <dbReference type="NCBI Taxonomy" id="35525"/>
    <lineage>
        <taxon>Eukaryota</taxon>
        <taxon>Metazoa</taxon>
        <taxon>Ecdysozoa</taxon>
        <taxon>Arthropoda</taxon>
        <taxon>Crustacea</taxon>
        <taxon>Branchiopoda</taxon>
        <taxon>Diplostraca</taxon>
        <taxon>Cladocera</taxon>
        <taxon>Anomopoda</taxon>
        <taxon>Daphniidae</taxon>
        <taxon>Daphnia</taxon>
    </lineage>
</organism>
<accession>A0A164VE61</accession>
<name>A0A164VE61_9CRUS</name>